<evidence type="ECO:0000313" key="3">
    <source>
        <dbReference type="Proteomes" id="UP000742098"/>
    </source>
</evidence>
<reference evidence="2" key="2">
    <citation type="submission" date="2021-09" db="EMBL/GenBank/DDBJ databases">
        <authorList>
            <person name="Gilroy R."/>
        </authorList>
    </citation>
    <scope>NUCLEOTIDE SEQUENCE</scope>
    <source>
        <strain evidence="2">6966</strain>
    </source>
</reference>
<feature type="chain" id="PRO_5038092961" description="DUF4270 domain-containing protein" evidence="1">
    <location>
        <begin position="23"/>
        <end position="417"/>
    </location>
</feature>
<comment type="caution">
    <text evidence="2">The sequence shown here is derived from an EMBL/GenBank/DDBJ whole genome shotgun (WGS) entry which is preliminary data.</text>
</comment>
<accession>A0A921KZ08</accession>
<protein>
    <recommendedName>
        <fullName evidence="4">DUF4270 domain-containing protein</fullName>
    </recommendedName>
</protein>
<name>A0A921KZ08_9BACT</name>
<dbReference type="AlphaFoldDB" id="A0A921KZ08"/>
<evidence type="ECO:0000256" key="1">
    <source>
        <dbReference type="SAM" id="SignalP"/>
    </source>
</evidence>
<sequence>MKKNCRILTAMLLALIGLPSCSDEDNELSATGRISFYGENYLLEQGAIYHDNNHTVIAVTDYTFEDRYQGEDGEKVDQVKGFSAEVKGKQTGNFLIGLYEHGFVLSDLTKDARGSGACICLRVASPEVDRIVPGKYAYSLNRDEYSFKGNSSVKYNSGGSTTANELSEGEINISQEGDIYTITFNCKTSFGGPIEGTYTGSLKSFDIRKQIGTVNFYENVKLEALFDKVEYTDPEGVFHGEPDYLRATSFFLSSTQQVYSANLYKELAESVKKGIDIALAYDRTNQAVYFESPIKMRALLWHNTFQNESLLDYSFDLPCHTKYMPAPQSFTNADFEALAQQEDFVFDFTESKVSIPVGSTTPLFVFVQTGNGLQGVIRIKEVIPESTEMIGGIVYPVNPAIVMDVKFPRSFSEQQIR</sequence>
<evidence type="ECO:0000313" key="2">
    <source>
        <dbReference type="EMBL" id="HJF71227.1"/>
    </source>
</evidence>
<proteinExistence type="predicted"/>
<keyword evidence="1" id="KW-0732">Signal</keyword>
<evidence type="ECO:0008006" key="4">
    <source>
        <dbReference type="Google" id="ProtNLM"/>
    </source>
</evidence>
<reference evidence="2" key="1">
    <citation type="journal article" date="2021" name="PeerJ">
        <title>Extensive microbial diversity within the chicken gut microbiome revealed by metagenomics and culture.</title>
        <authorList>
            <person name="Gilroy R."/>
            <person name="Ravi A."/>
            <person name="Getino M."/>
            <person name="Pursley I."/>
            <person name="Horton D.L."/>
            <person name="Alikhan N.F."/>
            <person name="Baker D."/>
            <person name="Gharbi K."/>
            <person name="Hall N."/>
            <person name="Watson M."/>
            <person name="Adriaenssens E.M."/>
            <person name="Foster-Nyarko E."/>
            <person name="Jarju S."/>
            <person name="Secka A."/>
            <person name="Antonio M."/>
            <person name="Oren A."/>
            <person name="Chaudhuri R.R."/>
            <person name="La Ragione R."/>
            <person name="Hildebrand F."/>
            <person name="Pallen M.J."/>
        </authorList>
    </citation>
    <scope>NUCLEOTIDE SEQUENCE</scope>
    <source>
        <strain evidence="2">6966</strain>
    </source>
</reference>
<organism evidence="2 3">
    <name type="scientific">Butyricimonas virosa</name>
    <dbReference type="NCBI Taxonomy" id="544645"/>
    <lineage>
        <taxon>Bacteria</taxon>
        <taxon>Pseudomonadati</taxon>
        <taxon>Bacteroidota</taxon>
        <taxon>Bacteroidia</taxon>
        <taxon>Bacteroidales</taxon>
        <taxon>Odoribacteraceae</taxon>
        <taxon>Butyricimonas</taxon>
    </lineage>
</organism>
<feature type="signal peptide" evidence="1">
    <location>
        <begin position="1"/>
        <end position="22"/>
    </location>
</feature>
<gene>
    <name evidence="2" type="ORF">K8V05_10775</name>
</gene>
<dbReference type="Proteomes" id="UP000742098">
    <property type="component" value="Unassembled WGS sequence"/>
</dbReference>
<dbReference type="EMBL" id="DYVS01000188">
    <property type="protein sequence ID" value="HJF71227.1"/>
    <property type="molecule type" value="Genomic_DNA"/>
</dbReference>